<protein>
    <submittedName>
        <fullName evidence="1">Uncharacterized protein</fullName>
    </submittedName>
</protein>
<name>A0A5A5R9I7_MICAE</name>
<sequence>MALERFQLELEAQDLQESANLYAAIYQQDEELQQLTESALVGWTA</sequence>
<gene>
    <name evidence="1" type="ORF">MiYa_01392</name>
</gene>
<dbReference type="EMBL" id="BHVO01000016">
    <property type="protein sequence ID" value="GCA69861.1"/>
    <property type="molecule type" value="Genomic_DNA"/>
</dbReference>
<evidence type="ECO:0000313" key="1">
    <source>
        <dbReference type="EMBL" id="GCA69861.1"/>
    </source>
</evidence>
<organism evidence="1 2">
    <name type="scientific">Microcystis aeruginosa NIES-2519</name>
    <dbReference type="NCBI Taxonomy" id="2303981"/>
    <lineage>
        <taxon>Bacteria</taxon>
        <taxon>Bacillati</taxon>
        <taxon>Cyanobacteriota</taxon>
        <taxon>Cyanophyceae</taxon>
        <taxon>Oscillatoriophycideae</taxon>
        <taxon>Chroococcales</taxon>
        <taxon>Microcystaceae</taxon>
        <taxon>Microcystis</taxon>
    </lineage>
</organism>
<evidence type="ECO:0000313" key="2">
    <source>
        <dbReference type="Proteomes" id="UP000323569"/>
    </source>
</evidence>
<accession>A0A5A5R9I7</accession>
<proteinExistence type="predicted"/>
<reference evidence="1 2" key="1">
    <citation type="submission" date="2018-09" db="EMBL/GenBank/DDBJ databases">
        <title>Evolutionary history of phycoerythrin pigmentation in the water bloom-forming cyanobacterium Microcystis aeruginosa.</title>
        <authorList>
            <person name="Tanabe Y."/>
            <person name="Tanabe Y."/>
            <person name="Yamaguchi H."/>
        </authorList>
    </citation>
    <scope>NUCLEOTIDE SEQUENCE [LARGE SCALE GENOMIC DNA]</scope>
    <source>
        <strain evidence="1 2">NIES-2519</strain>
    </source>
</reference>
<dbReference type="RefSeq" id="WP_002792709.1">
    <property type="nucleotide sequence ID" value="NZ_BHVO01000016.1"/>
</dbReference>
<dbReference type="Proteomes" id="UP000323569">
    <property type="component" value="Unassembled WGS sequence"/>
</dbReference>
<comment type="caution">
    <text evidence="1">The sequence shown here is derived from an EMBL/GenBank/DDBJ whole genome shotgun (WGS) entry which is preliminary data.</text>
</comment>
<dbReference type="AlphaFoldDB" id="A0A5A5R9I7"/>